<dbReference type="VEuPathDB" id="VectorBase:SCAU002269"/>
<feature type="domain" description="LTD" evidence="7">
    <location>
        <begin position="456"/>
        <end position="577"/>
    </location>
</feature>
<dbReference type="Gene3D" id="1.20.5.1160">
    <property type="entry name" value="Vasodilator-stimulated phosphoprotein"/>
    <property type="match status" value="1"/>
</dbReference>
<feature type="compositionally biased region" description="Low complexity" evidence="6">
    <location>
        <begin position="407"/>
        <end position="422"/>
    </location>
</feature>
<proteinExistence type="predicted"/>
<dbReference type="GO" id="GO:0051664">
    <property type="term" value="P:nuclear pore localization"/>
    <property type="evidence" value="ECO:0007669"/>
    <property type="project" value="TreeGrafter"/>
</dbReference>
<feature type="compositionally biased region" description="Polar residues" evidence="6">
    <location>
        <begin position="11"/>
        <end position="22"/>
    </location>
</feature>
<dbReference type="SMART" id="SM01391">
    <property type="entry name" value="Filament"/>
    <property type="match status" value="1"/>
</dbReference>
<feature type="region of interest" description="Disordered" evidence="6">
    <location>
        <begin position="1"/>
        <end position="36"/>
    </location>
</feature>
<dbReference type="InterPro" id="IPR036415">
    <property type="entry name" value="Lamin_tail_dom_sf"/>
</dbReference>
<keyword evidence="2 5" id="KW-0175">Coiled coil</keyword>
<dbReference type="Pfam" id="PF00038">
    <property type="entry name" value="Filament"/>
    <property type="match status" value="1"/>
</dbReference>
<dbReference type="EnsemblMetazoa" id="SCAU002269-RA">
    <property type="protein sequence ID" value="SCAU002269-PA"/>
    <property type="gene ID" value="SCAU002269"/>
</dbReference>
<dbReference type="STRING" id="35570.A0A1I8NUZ7"/>
<evidence type="ECO:0000256" key="3">
    <source>
        <dbReference type="ARBA" id="ARBA00023242"/>
    </source>
</evidence>
<feature type="region of interest" description="Disordered" evidence="6">
    <location>
        <begin position="403"/>
        <end position="448"/>
    </location>
</feature>
<dbReference type="SUPFAM" id="SSF64593">
    <property type="entry name" value="Intermediate filament protein, coiled coil region"/>
    <property type="match status" value="2"/>
</dbReference>
<organism evidence="9 10">
    <name type="scientific">Stomoxys calcitrans</name>
    <name type="common">Stable fly</name>
    <name type="synonym">Conops calcitrans</name>
    <dbReference type="NCBI Taxonomy" id="35570"/>
    <lineage>
        <taxon>Eukaryota</taxon>
        <taxon>Metazoa</taxon>
        <taxon>Ecdysozoa</taxon>
        <taxon>Arthropoda</taxon>
        <taxon>Hexapoda</taxon>
        <taxon>Insecta</taxon>
        <taxon>Pterygota</taxon>
        <taxon>Neoptera</taxon>
        <taxon>Endopterygota</taxon>
        <taxon>Diptera</taxon>
        <taxon>Brachycera</taxon>
        <taxon>Muscomorpha</taxon>
        <taxon>Muscoidea</taxon>
        <taxon>Muscidae</taxon>
        <taxon>Stomoxys</taxon>
    </lineage>
</organism>
<sequence>MATKSKRAGTATPQPGSTSTPLMTGAHRPSSPLSPTRHSRLVEKAELQNLNDRLAAYIDRVRNLETENARLSIEVQTTRDTITRESTNIKSMYENELGDARRLLDDTAREKAKLEIDIKRLWEENEELKARLDKKTKECSIAEGNARMYESRAADLSAKYSAANADRKKAVDDLNELQKELDRLRKQLEEARKHLEDETLARVDLENNIQSLREELTFKDQIHSQEINETRSRRQVEISEIDGRLCEQYEAKLQQSLQELREQYEGQMRANRDEIEMLYEQKIKNLQAAANRNSGAASSAIDELRATRTRIDTLNSRINELESTNAALNARIRDLEQLLDNERARHNADIAGLEAELQRLREEMALQLQEYQDLMDIKVSLDLEIAAYDKLLCGEESRLNITPGPGSATASSFSQSLRSSRATPHRKTPMRAPSTASGAYKRKRTVVDESEDVSQSEYFVTSSAKGDVEISEFDPEGKFVKVHNKGANEVQIGGWQIKRNADGKETSFKFHRTVKIDAGATVTVWSSDVTGVTHEPPTNIVMKSQKWLSGESIKTSLFNADGEEVAGAERVKRTVIRHISRHRTGGLGSGRQSVSVFDGVGNEDLYHQQGDPEQQQGEEKCRLM</sequence>
<protein>
    <recommendedName>
        <fullName evidence="11">Lamin Dm0</fullName>
    </recommendedName>
</protein>
<dbReference type="GO" id="GO:0006998">
    <property type="term" value="P:nuclear envelope organization"/>
    <property type="evidence" value="ECO:0007669"/>
    <property type="project" value="TreeGrafter"/>
</dbReference>
<evidence type="ECO:0000256" key="2">
    <source>
        <dbReference type="ARBA" id="ARBA00023054"/>
    </source>
</evidence>
<reference evidence="10" key="1">
    <citation type="submission" date="2015-05" db="EMBL/GenBank/DDBJ databases">
        <authorList>
            <person name="Wilson R.K."/>
            <person name="Warren W.C."/>
            <person name="Olafson P."/>
        </authorList>
    </citation>
    <scope>NUCLEOTIDE SEQUENCE [LARGE SCALE GENOMIC DNA]</scope>
    <source>
        <strain evidence="10">USDA</strain>
    </source>
</reference>
<evidence type="ECO:0000256" key="1">
    <source>
        <dbReference type="ARBA" id="ARBA00022754"/>
    </source>
</evidence>
<dbReference type="Gene3D" id="2.60.40.1260">
    <property type="entry name" value="Lamin Tail domain"/>
    <property type="match status" value="1"/>
</dbReference>
<gene>
    <name evidence="9" type="primary">106083071</name>
</gene>
<keyword evidence="10" id="KW-1185">Reference proteome</keyword>
<evidence type="ECO:0000259" key="7">
    <source>
        <dbReference type="PROSITE" id="PS51841"/>
    </source>
</evidence>
<dbReference type="GO" id="GO:0031507">
    <property type="term" value="P:heterochromatin formation"/>
    <property type="evidence" value="ECO:0007669"/>
    <property type="project" value="UniProtKB-ARBA"/>
</dbReference>
<dbReference type="KEGG" id="scac:106083071"/>
<dbReference type="PROSITE" id="PS51842">
    <property type="entry name" value="IF_ROD_2"/>
    <property type="match status" value="1"/>
</dbReference>
<evidence type="ECO:0000256" key="6">
    <source>
        <dbReference type="SAM" id="MobiDB-lite"/>
    </source>
</evidence>
<evidence type="ECO:0000259" key="8">
    <source>
        <dbReference type="PROSITE" id="PS51842"/>
    </source>
</evidence>
<evidence type="ECO:0000313" key="10">
    <source>
        <dbReference type="Proteomes" id="UP000095300"/>
    </source>
</evidence>
<evidence type="ECO:0000313" key="9">
    <source>
        <dbReference type="EnsemblMetazoa" id="SCAU002269-PA"/>
    </source>
</evidence>
<dbReference type="GO" id="GO:0007097">
    <property type="term" value="P:nuclear migration"/>
    <property type="evidence" value="ECO:0007669"/>
    <property type="project" value="TreeGrafter"/>
</dbReference>
<dbReference type="Proteomes" id="UP000095300">
    <property type="component" value="Unassembled WGS sequence"/>
</dbReference>
<dbReference type="InterPro" id="IPR001322">
    <property type="entry name" value="Lamin_tail_dom"/>
</dbReference>
<keyword evidence="3" id="KW-0539">Nucleus</keyword>
<reference evidence="9" key="2">
    <citation type="submission" date="2020-05" db="UniProtKB">
        <authorList>
            <consortium name="EnsemblMetazoa"/>
        </authorList>
    </citation>
    <scope>IDENTIFICATION</scope>
    <source>
        <strain evidence="9">USDA</strain>
    </source>
</reference>
<feature type="domain" description="IF rod" evidence="8">
    <location>
        <begin position="43"/>
        <end position="399"/>
    </location>
</feature>
<dbReference type="SUPFAM" id="SSF74853">
    <property type="entry name" value="Lamin A/C globular tail domain"/>
    <property type="match status" value="1"/>
</dbReference>
<dbReference type="GO" id="GO:0005638">
    <property type="term" value="C:lamin filament"/>
    <property type="evidence" value="ECO:0007669"/>
    <property type="project" value="UniProtKB-ARBA"/>
</dbReference>
<dbReference type="GO" id="GO:0090435">
    <property type="term" value="P:protein localization to nuclear envelope"/>
    <property type="evidence" value="ECO:0007669"/>
    <property type="project" value="TreeGrafter"/>
</dbReference>
<dbReference type="OrthoDB" id="102442at2759"/>
<keyword evidence="1" id="KW-0403">Intermediate filament</keyword>
<dbReference type="EnsemblMetazoa" id="SCAU002269-RB">
    <property type="protein sequence ID" value="SCAU002269-PB"/>
    <property type="gene ID" value="SCAU002269"/>
</dbReference>
<accession>A0A1I8NUZ7</accession>
<feature type="region of interest" description="Disordered" evidence="6">
    <location>
        <begin position="602"/>
        <end position="624"/>
    </location>
</feature>
<feature type="coiled-coil region" evidence="5">
    <location>
        <begin position="246"/>
        <end position="377"/>
    </location>
</feature>
<feature type="coiled-coil region" evidence="5">
    <location>
        <begin position="47"/>
        <end position="222"/>
    </location>
</feature>
<evidence type="ECO:0008006" key="11">
    <source>
        <dbReference type="Google" id="ProtNLM"/>
    </source>
</evidence>
<dbReference type="Gene3D" id="1.20.5.170">
    <property type="match status" value="1"/>
</dbReference>
<dbReference type="InterPro" id="IPR039008">
    <property type="entry name" value="IF_rod_dom"/>
</dbReference>
<dbReference type="PROSITE" id="PS51841">
    <property type="entry name" value="LTD"/>
    <property type="match status" value="1"/>
</dbReference>
<dbReference type="GO" id="GO:0030833">
    <property type="term" value="P:regulation of actin filament polymerization"/>
    <property type="evidence" value="ECO:0007669"/>
    <property type="project" value="UniProtKB-ARBA"/>
</dbReference>
<dbReference type="PANTHER" id="PTHR45721">
    <property type="entry name" value="LAMIN DM0-RELATED"/>
    <property type="match status" value="1"/>
</dbReference>
<evidence type="ECO:0000256" key="5">
    <source>
        <dbReference type="SAM" id="Coils"/>
    </source>
</evidence>
<dbReference type="AlphaFoldDB" id="A0A1I8NUZ7"/>
<name>A0A1I8NUZ7_STOCA</name>
<dbReference type="Pfam" id="PF00932">
    <property type="entry name" value="LTD"/>
    <property type="match status" value="1"/>
</dbReference>
<dbReference type="GO" id="GO:0007112">
    <property type="term" value="P:male meiosis cytokinesis"/>
    <property type="evidence" value="ECO:0007669"/>
    <property type="project" value="UniProtKB-ARBA"/>
</dbReference>
<evidence type="ECO:0000256" key="4">
    <source>
        <dbReference type="ARBA" id="ARBA00024186"/>
    </source>
</evidence>
<comment type="subcellular location">
    <subcellularLocation>
        <location evidence="4">Nucleus lamina</location>
    </subcellularLocation>
</comment>
<dbReference type="GO" id="GO:0005200">
    <property type="term" value="F:structural constituent of cytoskeleton"/>
    <property type="evidence" value="ECO:0007669"/>
    <property type="project" value="UniProtKB-ARBA"/>
</dbReference>
<dbReference type="FunFam" id="1.20.5.170:FF:000058">
    <property type="entry name" value="Intermediate filament protein B"/>
    <property type="match status" value="1"/>
</dbReference>
<dbReference type="PANTHER" id="PTHR45721:SF11">
    <property type="entry name" value="LAMIN DM0-RELATED"/>
    <property type="match status" value="1"/>
</dbReference>